<organism evidence="2 5">
    <name type="scientific">Bradyrhizobium guangdongense</name>
    <dbReference type="NCBI Taxonomy" id="1325090"/>
    <lineage>
        <taxon>Bacteria</taxon>
        <taxon>Pseudomonadati</taxon>
        <taxon>Pseudomonadota</taxon>
        <taxon>Alphaproteobacteria</taxon>
        <taxon>Hyphomicrobiales</taxon>
        <taxon>Nitrobacteraceae</taxon>
        <taxon>Bradyrhizobium</taxon>
    </lineage>
</organism>
<dbReference type="EMBL" id="CP030057">
    <property type="protein sequence ID" value="QOZ62625.1"/>
    <property type="molecule type" value="Genomic_DNA"/>
</dbReference>
<keyword evidence="4" id="KW-1185">Reference proteome</keyword>
<reference evidence="3 4" key="2">
    <citation type="submission" date="2018-06" db="EMBL/GenBank/DDBJ databases">
        <title>Comparative genomics of rhizobia nodulating Arachis hypogaea in China.</title>
        <authorList>
            <person name="Li Y."/>
        </authorList>
    </citation>
    <scope>NUCLEOTIDE SEQUENCE [LARGE SCALE GENOMIC DNA]</scope>
    <source>
        <strain evidence="3 4">CCBAU 51658</strain>
    </source>
</reference>
<keyword evidence="1" id="KW-1133">Transmembrane helix</keyword>
<evidence type="ECO:0000313" key="2">
    <source>
        <dbReference type="EMBL" id="GGI31562.1"/>
    </source>
</evidence>
<evidence type="ECO:0000313" key="4">
    <source>
        <dbReference type="Proteomes" id="UP000593880"/>
    </source>
</evidence>
<gene>
    <name evidence="2" type="ORF">GCM10010987_65030</name>
    <name evidence="3" type="ORF">XH86_30665</name>
</gene>
<feature type="transmembrane region" description="Helical" evidence="1">
    <location>
        <begin position="6"/>
        <end position="38"/>
    </location>
</feature>
<dbReference type="OrthoDB" id="7586150at2"/>
<protein>
    <submittedName>
        <fullName evidence="2">Uncharacterized protein</fullName>
    </submittedName>
</protein>
<dbReference type="EMBL" id="BMHC01000021">
    <property type="protein sequence ID" value="GGI31562.1"/>
    <property type="molecule type" value="Genomic_DNA"/>
</dbReference>
<reference evidence="2" key="1">
    <citation type="journal article" date="2014" name="Int. J. Syst. Evol. Microbiol.">
        <title>Complete genome sequence of Corynebacterium casei LMG S-19264T (=DSM 44701T), isolated from a smear-ripened cheese.</title>
        <authorList>
            <consortium name="US DOE Joint Genome Institute (JGI-PGF)"/>
            <person name="Walter F."/>
            <person name="Albersmeier A."/>
            <person name="Kalinowski J."/>
            <person name="Ruckert C."/>
        </authorList>
    </citation>
    <scope>NUCLEOTIDE SEQUENCE</scope>
    <source>
        <strain evidence="2">CGMCC 1.15034</strain>
    </source>
</reference>
<dbReference type="AlphaFoldDB" id="A0A410VCX9"/>
<reference evidence="2" key="3">
    <citation type="submission" date="2022-12" db="EMBL/GenBank/DDBJ databases">
        <authorList>
            <person name="Sun Q."/>
            <person name="Zhou Y."/>
        </authorList>
    </citation>
    <scope>NUCLEOTIDE SEQUENCE</scope>
    <source>
        <strain evidence="2">CGMCC 1.15034</strain>
    </source>
</reference>
<dbReference type="Proteomes" id="UP000625079">
    <property type="component" value="Unassembled WGS sequence"/>
</dbReference>
<sequence length="90" mass="9910">MSLPIGIAALVIAILLLAVGHFFPFGVPVTFVGIGLIASYIYDTRYKPASKQPIGPGWVDTGERFIDPETNKRVGVFMRPETGERAYREL</sequence>
<dbReference type="RefSeq" id="WP_128968203.1">
    <property type="nucleotide sequence ID" value="NZ_BMHC01000021.1"/>
</dbReference>
<accession>A0A410VCX9</accession>
<dbReference type="Proteomes" id="UP000593880">
    <property type="component" value="Chromosome"/>
</dbReference>
<keyword evidence="1" id="KW-0472">Membrane</keyword>
<evidence type="ECO:0000313" key="5">
    <source>
        <dbReference type="Proteomes" id="UP000625079"/>
    </source>
</evidence>
<evidence type="ECO:0000313" key="3">
    <source>
        <dbReference type="EMBL" id="QOZ62625.1"/>
    </source>
</evidence>
<name>A0A410VCX9_9BRAD</name>
<evidence type="ECO:0000256" key="1">
    <source>
        <dbReference type="SAM" id="Phobius"/>
    </source>
</evidence>
<keyword evidence="1" id="KW-0812">Transmembrane</keyword>
<proteinExistence type="predicted"/>